<sequence>MHIGYLSISSGFGAAVQEADAPLDKGSSLLDWGPTVNVRTLLSSTAHLLYLCGCLVPKSKDVWVFGAWMGVRFTDNPMRLFLYAQAAGEKKCVWVAWSPALVRRLRRQGYEACYCASLQGLWWQMRAGKVFFTHDIDKDMLGPAISGRTQRYQLWHGTPLKKIRYGVKAGDRKVGVSTGRRLLHVLFPWKSDTGYDFVPAASDASIDHLKEAFRTEHVVVTGYPRNDVLVPGDIADSRPPVTRCIYMPTFRGEFQTTESSVWTGRFLSETGFDVERLDREFLAMGITMTLRLHPTNMPDPGMIERILHSRTINFDTTEDIYGLLNTYDLLITDYSSIFFDFAITGKPIIHAPFDLEDYKRRNRDLYFEYEEISLTPAVRSWDDVIQLIREFREQGASPDYIARYRALANRFNRYIDNESSRRVYEWACGHVR</sequence>
<evidence type="ECO:0000256" key="4">
    <source>
        <dbReference type="ARBA" id="ARBA00022679"/>
    </source>
</evidence>
<dbReference type="Pfam" id="PF04464">
    <property type="entry name" value="Glyphos_transf"/>
    <property type="match status" value="1"/>
</dbReference>
<comment type="caution">
    <text evidence="7">The sequence shown here is derived from an EMBL/GenBank/DDBJ whole genome shotgun (WGS) entry which is preliminary data.</text>
</comment>
<keyword evidence="8" id="KW-1185">Reference proteome</keyword>
<protein>
    <submittedName>
        <fullName evidence="7">Uncharacterized protein</fullName>
    </submittedName>
</protein>
<name>A0A4V2NVT5_9PROT</name>
<keyword evidence="3" id="KW-1003">Cell membrane</keyword>
<dbReference type="Proteomes" id="UP000295443">
    <property type="component" value="Unassembled WGS sequence"/>
</dbReference>
<keyword evidence="5" id="KW-0777">Teichoic acid biosynthesis</keyword>
<accession>A0A4V2NVT5</accession>
<proteinExistence type="inferred from homology"/>
<evidence type="ECO:0000313" key="7">
    <source>
        <dbReference type="EMBL" id="TCJ14742.1"/>
    </source>
</evidence>
<dbReference type="GO" id="GO:0005886">
    <property type="term" value="C:plasma membrane"/>
    <property type="evidence" value="ECO:0007669"/>
    <property type="project" value="UniProtKB-SubCell"/>
</dbReference>
<gene>
    <name evidence="7" type="ORF">EZJ19_09170</name>
</gene>
<keyword evidence="6" id="KW-0472">Membrane</keyword>
<keyword evidence="4" id="KW-0808">Transferase</keyword>
<dbReference type="AlphaFoldDB" id="A0A4V2NVT5"/>
<comment type="similarity">
    <text evidence="2">Belongs to the CDP-glycerol glycerophosphotransferase family.</text>
</comment>
<dbReference type="OrthoDB" id="8564828at2"/>
<comment type="subcellular location">
    <subcellularLocation>
        <location evidence="1">Cell membrane</location>
        <topology evidence="1">Peripheral membrane protein</topology>
    </subcellularLocation>
</comment>
<dbReference type="PANTHER" id="PTHR37316">
    <property type="entry name" value="TEICHOIC ACID GLYCEROL-PHOSPHATE PRIMASE"/>
    <property type="match status" value="1"/>
</dbReference>
<dbReference type="InterPro" id="IPR043148">
    <property type="entry name" value="TagF_C"/>
</dbReference>
<dbReference type="Gene3D" id="3.40.50.11820">
    <property type="match status" value="1"/>
</dbReference>
<dbReference type="EMBL" id="SJZB01000033">
    <property type="protein sequence ID" value="TCJ14742.1"/>
    <property type="molecule type" value="Genomic_DNA"/>
</dbReference>
<evidence type="ECO:0000256" key="3">
    <source>
        <dbReference type="ARBA" id="ARBA00022475"/>
    </source>
</evidence>
<dbReference type="SUPFAM" id="SSF53756">
    <property type="entry name" value="UDP-Glycosyltransferase/glycogen phosphorylase"/>
    <property type="match status" value="1"/>
</dbReference>
<organism evidence="7 8">
    <name type="scientific">Parasulfuritortus cantonensis</name>
    <dbReference type="NCBI Taxonomy" id="2528202"/>
    <lineage>
        <taxon>Bacteria</taxon>
        <taxon>Pseudomonadati</taxon>
        <taxon>Pseudomonadota</taxon>
        <taxon>Betaproteobacteria</taxon>
        <taxon>Nitrosomonadales</taxon>
        <taxon>Thiobacillaceae</taxon>
        <taxon>Parasulfuritortus</taxon>
    </lineage>
</organism>
<dbReference type="InterPro" id="IPR007554">
    <property type="entry name" value="Glycerophosphate_synth"/>
</dbReference>
<dbReference type="InterPro" id="IPR043149">
    <property type="entry name" value="TagF_N"/>
</dbReference>
<evidence type="ECO:0000256" key="1">
    <source>
        <dbReference type="ARBA" id="ARBA00004202"/>
    </source>
</evidence>
<evidence type="ECO:0000256" key="2">
    <source>
        <dbReference type="ARBA" id="ARBA00010488"/>
    </source>
</evidence>
<dbReference type="Gene3D" id="3.40.50.12580">
    <property type="match status" value="1"/>
</dbReference>
<dbReference type="GO" id="GO:0047355">
    <property type="term" value="F:CDP-glycerol glycerophosphotransferase activity"/>
    <property type="evidence" value="ECO:0007669"/>
    <property type="project" value="InterPro"/>
</dbReference>
<reference evidence="7 8" key="1">
    <citation type="submission" date="2019-03" db="EMBL/GenBank/DDBJ databases">
        <title>Genome sequence of Thiobacillaceae bacterium LSR1, a sulfur-oxidizing bacterium isolated from freshwater sediment.</title>
        <authorList>
            <person name="Li S."/>
        </authorList>
    </citation>
    <scope>NUCLEOTIDE SEQUENCE [LARGE SCALE GENOMIC DNA]</scope>
    <source>
        <strain evidence="7 8">LSR1</strain>
    </source>
</reference>
<dbReference type="PANTHER" id="PTHR37316:SF3">
    <property type="entry name" value="TEICHOIC ACID GLYCEROL-PHOSPHATE TRANSFERASE"/>
    <property type="match status" value="1"/>
</dbReference>
<evidence type="ECO:0000256" key="6">
    <source>
        <dbReference type="ARBA" id="ARBA00023136"/>
    </source>
</evidence>
<evidence type="ECO:0000256" key="5">
    <source>
        <dbReference type="ARBA" id="ARBA00022944"/>
    </source>
</evidence>
<dbReference type="GO" id="GO:0019350">
    <property type="term" value="P:teichoic acid biosynthetic process"/>
    <property type="evidence" value="ECO:0007669"/>
    <property type="project" value="UniProtKB-KW"/>
</dbReference>
<dbReference type="InterPro" id="IPR051612">
    <property type="entry name" value="Teichoic_Acid_Biosynth"/>
</dbReference>
<evidence type="ECO:0000313" key="8">
    <source>
        <dbReference type="Proteomes" id="UP000295443"/>
    </source>
</evidence>
<dbReference type="RefSeq" id="WP_131446831.1">
    <property type="nucleotide sequence ID" value="NZ_SJZB01000033.1"/>
</dbReference>